<feature type="domain" description="RES" evidence="1">
    <location>
        <begin position="11"/>
        <end position="135"/>
    </location>
</feature>
<proteinExistence type="predicted"/>
<accession>A0A0R3LUA4</accession>
<dbReference type="Pfam" id="PF08808">
    <property type="entry name" value="RES"/>
    <property type="match status" value="1"/>
</dbReference>
<dbReference type="RefSeq" id="WP_057835877.1">
    <property type="nucleotide sequence ID" value="NZ_LLXZ01000087.1"/>
</dbReference>
<reference evidence="2 3" key="1">
    <citation type="submission" date="2014-03" db="EMBL/GenBank/DDBJ databases">
        <title>Bradyrhizobium valentinum sp. nov., isolated from effective nodules of Lupinus mariae-josephae, a lupine endemic of basic-lime soils in Eastern Spain.</title>
        <authorList>
            <person name="Duran D."/>
            <person name="Rey L."/>
            <person name="Navarro A."/>
            <person name="Busquets A."/>
            <person name="Imperial J."/>
            <person name="Ruiz-Argueso T."/>
        </authorList>
    </citation>
    <scope>NUCLEOTIDE SEQUENCE [LARGE SCALE GENOMIC DNA]</scope>
    <source>
        <strain evidence="2 3">PAC68</strain>
    </source>
</reference>
<protein>
    <recommendedName>
        <fullName evidence="1">RES domain-containing protein</fullName>
    </recommendedName>
</protein>
<sequence length="150" mass="16823">MELWRISNYVDLSGEGGLRAAGRWHTRGKRIVYLADHPASALLEMLVHMDRDLVPSTYRLLRIRVSEAVDIQKVDVDRLAGDWRGRPDVTRRIGDEWLDRAATALLQVPSVIVPLGWNFLLNPGHRDSAKVGIEEVVDTPLDSRLVAGPP</sequence>
<dbReference type="AlphaFoldDB" id="A0A0R3LUA4"/>
<evidence type="ECO:0000313" key="2">
    <source>
        <dbReference type="EMBL" id="KRR08400.1"/>
    </source>
</evidence>
<name>A0A0R3LUA4_9BRAD</name>
<keyword evidence="3" id="KW-1185">Reference proteome</keyword>
<evidence type="ECO:0000259" key="1">
    <source>
        <dbReference type="SMART" id="SM00953"/>
    </source>
</evidence>
<gene>
    <name evidence="2" type="ORF">CQ12_20530</name>
</gene>
<organism evidence="2 3">
    <name type="scientific">Bradyrhizobium jicamae</name>
    <dbReference type="NCBI Taxonomy" id="280332"/>
    <lineage>
        <taxon>Bacteria</taxon>
        <taxon>Pseudomonadati</taxon>
        <taxon>Pseudomonadota</taxon>
        <taxon>Alphaproteobacteria</taxon>
        <taxon>Hyphomicrobiales</taxon>
        <taxon>Nitrobacteraceae</taxon>
        <taxon>Bradyrhizobium</taxon>
    </lineage>
</organism>
<dbReference type="SMART" id="SM00953">
    <property type="entry name" value="RES"/>
    <property type="match status" value="1"/>
</dbReference>
<dbReference type="EMBL" id="LLXZ01000087">
    <property type="protein sequence ID" value="KRR08400.1"/>
    <property type="molecule type" value="Genomic_DNA"/>
</dbReference>
<dbReference type="OrthoDB" id="9789501at2"/>
<evidence type="ECO:0000313" key="3">
    <source>
        <dbReference type="Proteomes" id="UP000050863"/>
    </source>
</evidence>
<dbReference type="InterPro" id="IPR014914">
    <property type="entry name" value="RES_dom"/>
</dbReference>
<dbReference type="Proteomes" id="UP000050863">
    <property type="component" value="Unassembled WGS sequence"/>
</dbReference>
<comment type="caution">
    <text evidence="2">The sequence shown here is derived from an EMBL/GenBank/DDBJ whole genome shotgun (WGS) entry which is preliminary data.</text>
</comment>